<gene>
    <name evidence="2" type="ORF">B0T11DRAFT_8296</name>
</gene>
<feature type="signal peptide" evidence="1">
    <location>
        <begin position="1"/>
        <end position="28"/>
    </location>
</feature>
<evidence type="ECO:0000256" key="1">
    <source>
        <dbReference type="SAM" id="SignalP"/>
    </source>
</evidence>
<dbReference type="EMBL" id="JAGPXD010000001">
    <property type="protein sequence ID" value="KAH7375323.1"/>
    <property type="molecule type" value="Genomic_DNA"/>
</dbReference>
<keyword evidence="3" id="KW-1185">Reference proteome</keyword>
<sequence>MGGPGTTARIFLGIFLSLGGKRLVSVTALPFDKVRDSRIFWRVELPISFFFSFRESASRGLGKMLAWIYPSFRFYLVFEDRHDHGRWQIRAGINSVDFLSLKPVATLDSCDCDTCDAASTHHAHDRFGLMIRRLVSGRPIRLTEPPKPEAQFHVVDGMVDMTRIAICQGQPAGDSSDGRRGGCGSACSEHAATLCLAPCICLPVLFVSAPTRGERQGQADEVGQECDGLGSEPRGAPHLAFSLLEIVLETVRPGRPGLGWQGGSLLWIETFNGPGMTL</sequence>
<name>A0A8K0TN51_9PEZI</name>
<evidence type="ECO:0000313" key="2">
    <source>
        <dbReference type="EMBL" id="KAH7375323.1"/>
    </source>
</evidence>
<comment type="caution">
    <text evidence="2">The sequence shown here is derived from an EMBL/GenBank/DDBJ whole genome shotgun (WGS) entry which is preliminary data.</text>
</comment>
<feature type="chain" id="PRO_5035470884" evidence="1">
    <location>
        <begin position="29"/>
        <end position="278"/>
    </location>
</feature>
<proteinExistence type="predicted"/>
<dbReference type="Proteomes" id="UP000813385">
    <property type="component" value="Unassembled WGS sequence"/>
</dbReference>
<organism evidence="2 3">
    <name type="scientific">Plectosphaerella cucumerina</name>
    <dbReference type="NCBI Taxonomy" id="40658"/>
    <lineage>
        <taxon>Eukaryota</taxon>
        <taxon>Fungi</taxon>
        <taxon>Dikarya</taxon>
        <taxon>Ascomycota</taxon>
        <taxon>Pezizomycotina</taxon>
        <taxon>Sordariomycetes</taxon>
        <taxon>Hypocreomycetidae</taxon>
        <taxon>Glomerellales</taxon>
        <taxon>Plectosphaerellaceae</taxon>
        <taxon>Plectosphaerella</taxon>
    </lineage>
</organism>
<protein>
    <submittedName>
        <fullName evidence="2">Uncharacterized protein</fullName>
    </submittedName>
</protein>
<dbReference type="AlphaFoldDB" id="A0A8K0TN51"/>
<reference evidence="2" key="1">
    <citation type="journal article" date="2021" name="Nat. Commun.">
        <title>Genetic determinants of endophytism in the Arabidopsis root mycobiome.</title>
        <authorList>
            <person name="Mesny F."/>
            <person name="Miyauchi S."/>
            <person name="Thiergart T."/>
            <person name="Pickel B."/>
            <person name="Atanasova L."/>
            <person name="Karlsson M."/>
            <person name="Huettel B."/>
            <person name="Barry K.W."/>
            <person name="Haridas S."/>
            <person name="Chen C."/>
            <person name="Bauer D."/>
            <person name="Andreopoulos W."/>
            <person name="Pangilinan J."/>
            <person name="LaButti K."/>
            <person name="Riley R."/>
            <person name="Lipzen A."/>
            <person name="Clum A."/>
            <person name="Drula E."/>
            <person name="Henrissat B."/>
            <person name="Kohler A."/>
            <person name="Grigoriev I.V."/>
            <person name="Martin F.M."/>
            <person name="Hacquard S."/>
        </authorList>
    </citation>
    <scope>NUCLEOTIDE SEQUENCE</scope>
    <source>
        <strain evidence="2">MPI-CAGE-AT-0016</strain>
    </source>
</reference>
<keyword evidence="1" id="KW-0732">Signal</keyword>
<evidence type="ECO:0000313" key="3">
    <source>
        <dbReference type="Proteomes" id="UP000813385"/>
    </source>
</evidence>
<accession>A0A8K0TN51</accession>